<feature type="repeat" description="ANK" evidence="4">
    <location>
        <begin position="50"/>
        <end position="82"/>
    </location>
</feature>
<dbReference type="PROSITE" id="PS00107">
    <property type="entry name" value="PROTEIN_KINASE_ATP"/>
    <property type="match status" value="1"/>
</dbReference>
<keyword evidence="2 5" id="KW-0547">Nucleotide-binding</keyword>
<keyword evidence="4" id="KW-0040">ANK repeat</keyword>
<dbReference type="PANTHER" id="PTHR44329:SF298">
    <property type="entry name" value="MIXED LINEAGE KINASE DOMAIN-LIKE PROTEIN"/>
    <property type="match status" value="1"/>
</dbReference>
<dbReference type="Proteomes" id="UP000225706">
    <property type="component" value="Unassembled WGS sequence"/>
</dbReference>
<dbReference type="InterPro" id="IPR011009">
    <property type="entry name" value="Kinase-like_dom_sf"/>
</dbReference>
<dbReference type="SUPFAM" id="SSF56112">
    <property type="entry name" value="Protein kinase-like (PK-like)"/>
    <property type="match status" value="1"/>
</dbReference>
<proteinExistence type="inferred from homology"/>
<dbReference type="AlphaFoldDB" id="A0A2B4R823"/>
<evidence type="ECO:0000313" key="9">
    <source>
        <dbReference type="EMBL" id="PFX12425.1"/>
    </source>
</evidence>
<dbReference type="InterPro" id="IPR017441">
    <property type="entry name" value="Protein_kinase_ATP_BS"/>
</dbReference>
<dbReference type="PROSITE" id="PS50297">
    <property type="entry name" value="ANK_REP_REGION"/>
    <property type="match status" value="4"/>
</dbReference>
<evidence type="ECO:0000256" key="6">
    <source>
        <dbReference type="SAM" id="Coils"/>
    </source>
</evidence>
<dbReference type="SMART" id="SM00248">
    <property type="entry name" value="ANK"/>
    <property type="match status" value="6"/>
</dbReference>
<keyword evidence="6" id="KW-0175">Coiled coil</keyword>
<keyword evidence="10" id="KW-1185">Reference proteome</keyword>
<protein>
    <submittedName>
        <fullName evidence="9">Protein fem-1-like B</fullName>
    </submittedName>
</protein>
<reference evidence="10" key="1">
    <citation type="journal article" date="2017" name="bioRxiv">
        <title>Comparative analysis of the genomes of Stylophora pistillata and Acropora digitifera provides evidence for extensive differences between species of corals.</title>
        <authorList>
            <person name="Voolstra C.R."/>
            <person name="Li Y."/>
            <person name="Liew Y.J."/>
            <person name="Baumgarten S."/>
            <person name="Zoccola D."/>
            <person name="Flot J.-F."/>
            <person name="Tambutte S."/>
            <person name="Allemand D."/>
            <person name="Aranda M."/>
        </authorList>
    </citation>
    <scope>NUCLEOTIDE SEQUENCE [LARGE SCALE GENOMIC DNA]</scope>
</reference>
<feature type="coiled-coil region" evidence="6">
    <location>
        <begin position="602"/>
        <end position="633"/>
    </location>
</feature>
<dbReference type="PROSITE" id="PS50088">
    <property type="entry name" value="ANK_REPEAT"/>
    <property type="match status" value="4"/>
</dbReference>
<dbReference type="EMBL" id="LSMT01001373">
    <property type="protein sequence ID" value="PFX12425.1"/>
    <property type="molecule type" value="Genomic_DNA"/>
</dbReference>
<evidence type="ECO:0000256" key="2">
    <source>
        <dbReference type="ARBA" id="ARBA00022741"/>
    </source>
</evidence>
<evidence type="ECO:0000256" key="1">
    <source>
        <dbReference type="ARBA" id="ARBA00005843"/>
    </source>
</evidence>
<dbReference type="Gene3D" id="1.10.510.10">
    <property type="entry name" value="Transferase(Phosphotransferase) domain 1"/>
    <property type="match status" value="1"/>
</dbReference>
<dbReference type="GO" id="GO:0004672">
    <property type="term" value="F:protein kinase activity"/>
    <property type="evidence" value="ECO:0007669"/>
    <property type="project" value="InterPro"/>
</dbReference>
<dbReference type="PANTHER" id="PTHR44329">
    <property type="entry name" value="SERINE/THREONINE-PROTEIN KINASE TNNI3K-RELATED"/>
    <property type="match status" value="1"/>
</dbReference>
<dbReference type="STRING" id="50429.A0A2B4R823"/>
<dbReference type="Pfam" id="PF12796">
    <property type="entry name" value="Ank_2"/>
    <property type="match status" value="1"/>
</dbReference>
<name>A0A2B4R823_STYPI</name>
<feature type="compositionally biased region" description="Polar residues" evidence="7">
    <location>
        <begin position="1"/>
        <end position="19"/>
    </location>
</feature>
<dbReference type="InterPro" id="IPR051681">
    <property type="entry name" value="Ser/Thr_Kinases-Pseudokinases"/>
</dbReference>
<dbReference type="InterPro" id="IPR002110">
    <property type="entry name" value="Ankyrin_rpt"/>
</dbReference>
<feature type="region of interest" description="Disordered" evidence="7">
    <location>
        <begin position="1"/>
        <end position="27"/>
    </location>
</feature>
<dbReference type="GO" id="GO:0097527">
    <property type="term" value="P:necroptotic signaling pathway"/>
    <property type="evidence" value="ECO:0007669"/>
    <property type="project" value="TreeGrafter"/>
</dbReference>
<dbReference type="PROSITE" id="PS50011">
    <property type="entry name" value="PROTEIN_KINASE_DOM"/>
    <property type="match status" value="1"/>
</dbReference>
<dbReference type="PROSITE" id="PS00109">
    <property type="entry name" value="PROTEIN_KINASE_TYR"/>
    <property type="match status" value="1"/>
</dbReference>
<feature type="binding site" evidence="5">
    <location>
        <position position="761"/>
    </location>
    <ligand>
        <name>ATP</name>
        <dbReference type="ChEBI" id="CHEBI:30616"/>
    </ligand>
</feature>
<dbReference type="Pfam" id="PF13637">
    <property type="entry name" value="Ank_4"/>
    <property type="match status" value="1"/>
</dbReference>
<evidence type="ECO:0000259" key="8">
    <source>
        <dbReference type="PROSITE" id="PS50011"/>
    </source>
</evidence>
<evidence type="ECO:0000256" key="4">
    <source>
        <dbReference type="PROSITE-ProRule" id="PRU00023"/>
    </source>
</evidence>
<dbReference type="Gene3D" id="1.25.40.20">
    <property type="entry name" value="Ankyrin repeat-containing domain"/>
    <property type="match status" value="3"/>
</dbReference>
<feature type="repeat" description="ANK" evidence="4">
    <location>
        <begin position="461"/>
        <end position="495"/>
    </location>
</feature>
<dbReference type="InterPro" id="IPR000719">
    <property type="entry name" value="Prot_kinase_dom"/>
</dbReference>
<evidence type="ECO:0000256" key="7">
    <source>
        <dbReference type="SAM" id="MobiDB-lite"/>
    </source>
</evidence>
<comment type="similarity">
    <text evidence="1">Belongs to the protein kinase superfamily. TKL Ser/Thr protein kinase family.</text>
</comment>
<feature type="repeat" description="ANK" evidence="4">
    <location>
        <begin position="157"/>
        <end position="182"/>
    </location>
</feature>
<dbReference type="Pfam" id="PF00069">
    <property type="entry name" value="Pkinase"/>
    <property type="match status" value="1"/>
</dbReference>
<evidence type="ECO:0000256" key="5">
    <source>
        <dbReference type="PROSITE-ProRule" id="PRU10141"/>
    </source>
</evidence>
<evidence type="ECO:0000313" key="10">
    <source>
        <dbReference type="Proteomes" id="UP000225706"/>
    </source>
</evidence>
<comment type="caution">
    <text evidence="9">The sequence shown here is derived from an EMBL/GenBank/DDBJ whole genome shotgun (WGS) entry which is preliminary data.</text>
</comment>
<dbReference type="InterPro" id="IPR036770">
    <property type="entry name" value="Ankyrin_rpt-contain_sf"/>
</dbReference>
<dbReference type="GO" id="GO:0005524">
    <property type="term" value="F:ATP binding"/>
    <property type="evidence" value="ECO:0007669"/>
    <property type="project" value="UniProtKB-UniRule"/>
</dbReference>
<evidence type="ECO:0000256" key="3">
    <source>
        <dbReference type="ARBA" id="ARBA00022840"/>
    </source>
</evidence>
<feature type="domain" description="Protein kinase" evidence="8">
    <location>
        <begin position="734"/>
        <end position="978"/>
    </location>
</feature>
<organism evidence="9 10">
    <name type="scientific">Stylophora pistillata</name>
    <name type="common">Smooth cauliflower coral</name>
    <dbReference type="NCBI Taxonomy" id="50429"/>
    <lineage>
        <taxon>Eukaryota</taxon>
        <taxon>Metazoa</taxon>
        <taxon>Cnidaria</taxon>
        <taxon>Anthozoa</taxon>
        <taxon>Hexacorallia</taxon>
        <taxon>Scleractinia</taxon>
        <taxon>Astrocoeniina</taxon>
        <taxon>Pocilloporidae</taxon>
        <taxon>Stylophora</taxon>
    </lineage>
</organism>
<sequence>MGNTTTVSAEADNAGSSANDGWPDMSDFLQKMNRDKRKTALETKIKDGDDFATPLIIAASNGQLRLVKVLLRSEANIEARGTVNIGEEVLEGCTPLLAAAAKGHLDVVRLLIKQNAKVDSGASLRIATFDGCLVTGHLDVVSYLVERGANTELQDNNGDTCLHFAARWGNVEVVGKLLALGAKQKRNLKGLTPLLETSTDCKVEMVEHFIIQPECTKEQRIDALELLGATIANDRATQNIEKAFGYMERGMKMRYEDHAHPLLKMETKPVKAYQNRRESQTLEELDLLKGDDHAVRMEGLLIRERILGTENTMLLDNIRYSGSVFAESQQFEVCIGLWIRGMELAINGDIPVAEDVGKCTNLFVEMVQGGHPLGSKIIEEVIEKLVDANEKLFDANEKLSGKLRSGKSQKSHEKEEQETLLFYALDLLMIYIKVKDPLEMKNSAITICLQRFLRLNPRTRDGNTLLHLAVRQATPSVALIKVILLGGSDVNVVNEEGNTPLHFAVTLKPEPEEMETLKEILELFLVNGAFTKLVNTNYLSAMDCCETMDARMILLGKSRQNAMEVNANDEVTGSDVTKERGGKSVFVTERTLRENSEIESSAKEISGKLREVTQELENVQHQLRKKERQLRKRGGELMEKMQLLTLLQEGLKERDGQLTESHGRLRKMGKDLTYVRRKLQEKNEEVSHLGGRLTAKQHEIDQLEASCSEFQRALHLERSRHQNPDWVISRDQIQLTDKCLGKGGWGTVVEGKYCGCAVAVKQMHDAILSDYNRGLFKREMNIAARCRHPCLLQFIGATNDEGNPLFVTELMKSSLRALLKQRSLQSAEVFVISLDVARALNYLHEKRPSPIIHRDISSANVLLWREDHQWRGKVSDYGTANFKEDSMTACPGSRIYSAPEALTETQTVKLDVYSFGVLLCEICIREQPEPERRSEQVAMVNNRELQALIRRCLSRTPEKRPSMEDIIGYLEQRMLNWF</sequence>
<accession>A0A2B4R823</accession>
<dbReference type="Gene3D" id="3.30.200.20">
    <property type="entry name" value="Phosphorylase Kinase, domain 1"/>
    <property type="match status" value="1"/>
</dbReference>
<feature type="repeat" description="ANK" evidence="4">
    <location>
        <begin position="91"/>
        <end position="123"/>
    </location>
</feature>
<dbReference type="SUPFAM" id="SSF48403">
    <property type="entry name" value="Ankyrin repeat"/>
    <property type="match status" value="1"/>
</dbReference>
<dbReference type="InterPro" id="IPR008266">
    <property type="entry name" value="Tyr_kinase_AS"/>
</dbReference>
<dbReference type="OrthoDB" id="5974054at2759"/>
<gene>
    <name evidence="9" type="primary">FEM1B</name>
    <name evidence="9" type="ORF">AWC38_SpisGene23617</name>
</gene>
<keyword evidence="3 5" id="KW-0067">ATP-binding</keyword>
<dbReference type="Pfam" id="PF00023">
    <property type="entry name" value="Ank"/>
    <property type="match status" value="1"/>
</dbReference>